<feature type="domain" description="Amino acid transporter transmembrane" evidence="10">
    <location>
        <begin position="52"/>
        <end position="445"/>
    </location>
</feature>
<keyword evidence="5 8" id="KW-1133">Transmembrane helix</keyword>
<dbReference type="SUPFAM" id="SSF51735">
    <property type="entry name" value="NAD(P)-binding Rossmann-fold domains"/>
    <property type="match status" value="2"/>
</dbReference>
<comment type="similarity">
    <text evidence="2">Belongs to the NmrA-type oxidoreductase family.</text>
</comment>
<evidence type="ECO:0000256" key="2">
    <source>
        <dbReference type="ARBA" id="ARBA00006328"/>
    </source>
</evidence>
<keyword evidence="4" id="KW-0521">NADP</keyword>
<feature type="transmembrane region" description="Helical" evidence="8">
    <location>
        <begin position="95"/>
        <end position="117"/>
    </location>
</feature>
<evidence type="ECO:0000256" key="1">
    <source>
        <dbReference type="ARBA" id="ARBA00004370"/>
    </source>
</evidence>
<evidence type="ECO:0000259" key="11">
    <source>
        <dbReference type="Pfam" id="PF05368"/>
    </source>
</evidence>
<feature type="transmembrane region" description="Helical" evidence="8">
    <location>
        <begin position="311"/>
        <end position="331"/>
    </location>
</feature>
<feature type="transmembrane region" description="Helical" evidence="8">
    <location>
        <begin position="141"/>
        <end position="164"/>
    </location>
</feature>
<keyword evidence="6" id="KW-0560">Oxidoreductase</keyword>
<keyword evidence="3 8" id="KW-0812">Transmembrane</keyword>
<dbReference type="GO" id="GO:0016020">
    <property type="term" value="C:membrane"/>
    <property type="evidence" value="ECO:0007669"/>
    <property type="project" value="UniProtKB-SubCell"/>
</dbReference>
<evidence type="ECO:0000256" key="7">
    <source>
        <dbReference type="ARBA" id="ARBA00023136"/>
    </source>
</evidence>
<feature type="transmembrane region" description="Helical" evidence="8">
    <location>
        <begin position="184"/>
        <end position="200"/>
    </location>
</feature>
<feature type="domain" description="NmrA-like" evidence="11">
    <location>
        <begin position="906"/>
        <end position="1112"/>
    </location>
</feature>
<evidence type="ECO:0000256" key="8">
    <source>
        <dbReference type="SAM" id="Phobius"/>
    </source>
</evidence>
<sequence length="1458" mass="158446">MWRFRRARSGTLCIFAAVLLEAARHGMGFGGANLFVVPPTLKESVSQTSTDSSTAATTANLAKNIVGAGVLSLPSGAAKVVDAASSSGVGSHDTIVTALVLLYVVFGALNAYGFYLIGEVCERTGARTYQEAWTKTLGSRFAWMPSAASVICSFTGMVACIAVLGDTASQILTSMGQDMMPKEILVGGISSLVLFPLCLLPSLSPLAFASVLGLLGVTVLSLVMLLRWFDGSYELGGSFYSDAKTTLDLLTKTQAPAAQSPDDLLFQQVCIFAAILSNAFSAHFNAPAIFNELEPQPDLRGSSRLPQLAKVTAMAFALSGFIFWAITMAGVETFGPQADASILNSYSAADPLVAVARVGLGLCVLFEFPLLERCFRQTAVEVLSLPKWVEQHALTVASSIGLSVALAFLPGFGLDKTSALGGALGASLLIYIAPALMALNLSPAKSRQGYPGAATDLREVPGQEALLRGVAGLGSLLGGFGVAESMQAFAFPASFIFMQVERKATVTPMVRHEDLSSGGKRLMISSDCERGSCECAIEEIEEKLEKETHVKKRKKKRRIAEEREKIEGTRIIYRNQGIEQVIAKEFTEKPEDDLSTACTSDENEETNCGHSVEHCIECSLHHCEVEIEETGMIEKTEEEVTVEDREFEKGEDFKDETPEIACELCEHRIVDIFCHWSEESLLVSIIGFLQLLGRRLLQMDCFALRGAKHVLVLELQELRDFTLLDISSLDGGILDCLAGILDCPMNHCPVNWCALIDAGVVRFVDIFACPLHRFFLADVGIASLRFCSTIGAVRAYYTRNVHFTTASHWSKWHYLVRRFPSSVEYGIPGLRDFVFLDLTCYSVMNLDWIDASLHPRLNCISQNDDTTSQHLVVTIVRLFDTNDFVAVARDDLTLTIAHLITRVSLVELRKGDLSNQKSLEAAFSGCDGAFVPGTDNRTTGHWKYENMKKQYENCAAALKCIDGMKHVVISATEFLPAQEVFNGKGLPITYVHTGLNVVNTNFVLKLGDDGHYSFPLPAGDGPIAWTVMKDLGHMVASVFQRPSMIGQTVGCASFHCTAEQLANHMSKAIGIKINCLKLPAFIWEKVCADVPANFAEIANFCQFFGNQEAKDHILATRDMHQGVSQAGNFKFRRVIGVLGASGKQGLAVVRSLSQFGKHSVIALVRDDRSSVAQELAKMPRVEVRKIQDMTHGGHEGAMEAFKGCDAAFVNAADPKDPGKVVVMHQKIAAGLTQLGTMKHVVMSTMEEAPMLDAKANAQQRFFANKPALPTTFVYPSPYIEQGLIWPCGKKDPVVFEWPLGDGPIPWTVLKDFGQVVAGIFDDPSMIGKDIGHASFHCSAEELAKHMSTATGKEFVYQPLDYETWMAGPGKAHPLLAGFINSCKFLAGAKDDVLALRDLKRCEQLGGVSAILFQIRCSAFAKGNSRTLRGGSGTGSCPEGQCLRQTRARSTILWHAGGF</sequence>
<feature type="transmembrane region" description="Helical" evidence="8">
    <location>
        <begin position="351"/>
        <end position="371"/>
    </location>
</feature>
<dbReference type="GO" id="GO:0016491">
    <property type="term" value="F:oxidoreductase activity"/>
    <property type="evidence" value="ECO:0007669"/>
    <property type="project" value="UniProtKB-KW"/>
</dbReference>
<comment type="subcellular location">
    <subcellularLocation>
        <location evidence="1">Membrane</location>
    </subcellularLocation>
</comment>
<evidence type="ECO:0000313" key="12">
    <source>
        <dbReference type="EMBL" id="OLP86785.1"/>
    </source>
</evidence>
<name>A0A1Q9CV64_SYMMI</name>
<dbReference type="Proteomes" id="UP000186817">
    <property type="component" value="Unassembled WGS sequence"/>
</dbReference>
<dbReference type="InterPro" id="IPR051164">
    <property type="entry name" value="NmrA-like_oxidored"/>
</dbReference>
<dbReference type="GO" id="GO:0005634">
    <property type="term" value="C:nucleus"/>
    <property type="evidence" value="ECO:0007669"/>
    <property type="project" value="TreeGrafter"/>
</dbReference>
<dbReference type="EMBL" id="LSRX01000900">
    <property type="protein sequence ID" value="OLP86785.1"/>
    <property type="molecule type" value="Genomic_DNA"/>
</dbReference>
<dbReference type="Pfam" id="PF05368">
    <property type="entry name" value="NmrA"/>
    <property type="match status" value="2"/>
</dbReference>
<organism evidence="12 13">
    <name type="scientific">Symbiodinium microadriaticum</name>
    <name type="common">Dinoflagellate</name>
    <name type="synonym">Zooxanthella microadriatica</name>
    <dbReference type="NCBI Taxonomy" id="2951"/>
    <lineage>
        <taxon>Eukaryota</taxon>
        <taxon>Sar</taxon>
        <taxon>Alveolata</taxon>
        <taxon>Dinophyceae</taxon>
        <taxon>Suessiales</taxon>
        <taxon>Symbiodiniaceae</taxon>
        <taxon>Symbiodinium</taxon>
    </lineage>
</organism>
<accession>A0A1Q9CV64</accession>
<dbReference type="InterPro" id="IPR008030">
    <property type="entry name" value="NmrA-like"/>
</dbReference>
<evidence type="ECO:0000256" key="9">
    <source>
        <dbReference type="SAM" id="SignalP"/>
    </source>
</evidence>
<reference evidence="12 13" key="1">
    <citation type="submission" date="2016-02" db="EMBL/GenBank/DDBJ databases">
        <title>Genome analysis of coral dinoflagellate symbionts highlights evolutionary adaptations to a symbiotic lifestyle.</title>
        <authorList>
            <person name="Aranda M."/>
            <person name="Li Y."/>
            <person name="Liew Y.J."/>
            <person name="Baumgarten S."/>
            <person name="Simakov O."/>
            <person name="Wilson M."/>
            <person name="Piel J."/>
            <person name="Ashoor H."/>
            <person name="Bougouffa S."/>
            <person name="Bajic V.B."/>
            <person name="Ryu T."/>
            <person name="Ravasi T."/>
            <person name="Bayer T."/>
            <person name="Micklem G."/>
            <person name="Kim H."/>
            <person name="Bhak J."/>
            <person name="Lajeunesse T.C."/>
            <person name="Voolstra C.R."/>
        </authorList>
    </citation>
    <scope>NUCLEOTIDE SEQUENCE [LARGE SCALE GENOMIC DNA]</scope>
    <source>
        <strain evidence="12 13">CCMP2467</strain>
    </source>
</reference>
<feature type="chain" id="PRO_5012050912" evidence="9">
    <location>
        <begin position="29"/>
        <end position="1458"/>
    </location>
</feature>
<evidence type="ECO:0000313" key="13">
    <source>
        <dbReference type="Proteomes" id="UP000186817"/>
    </source>
</evidence>
<feature type="signal peptide" evidence="9">
    <location>
        <begin position="1"/>
        <end position="28"/>
    </location>
</feature>
<dbReference type="InterPro" id="IPR036291">
    <property type="entry name" value="NAD(P)-bd_dom_sf"/>
</dbReference>
<evidence type="ECO:0000259" key="10">
    <source>
        <dbReference type="Pfam" id="PF01490"/>
    </source>
</evidence>
<comment type="caution">
    <text evidence="12">The sequence shown here is derived from an EMBL/GenBank/DDBJ whole genome shotgun (WGS) entry which is preliminary data.</text>
</comment>
<evidence type="ECO:0000256" key="5">
    <source>
        <dbReference type="ARBA" id="ARBA00022989"/>
    </source>
</evidence>
<evidence type="ECO:0000256" key="3">
    <source>
        <dbReference type="ARBA" id="ARBA00022692"/>
    </source>
</evidence>
<dbReference type="Gene3D" id="3.40.50.720">
    <property type="entry name" value="NAD(P)-binding Rossmann-like Domain"/>
    <property type="match status" value="2"/>
</dbReference>
<feature type="domain" description="NmrA-like" evidence="11">
    <location>
        <begin position="1134"/>
        <end position="1360"/>
    </location>
</feature>
<proteinExistence type="inferred from homology"/>
<protein>
    <submittedName>
        <fullName evidence="12">Vacuolar amino acid transporter 2</fullName>
    </submittedName>
</protein>
<keyword evidence="13" id="KW-1185">Reference proteome</keyword>
<keyword evidence="9" id="KW-0732">Signal</keyword>
<evidence type="ECO:0000256" key="4">
    <source>
        <dbReference type="ARBA" id="ARBA00022857"/>
    </source>
</evidence>
<gene>
    <name evidence="12" type="primary">AVT2</name>
    <name evidence="12" type="ORF">AK812_SmicGene32085</name>
</gene>
<dbReference type="OrthoDB" id="28208at2759"/>
<dbReference type="PANTHER" id="PTHR42748:SF30">
    <property type="entry name" value="NMRA-LIKE DOMAIN-CONTAINING PROTEIN"/>
    <property type="match status" value="1"/>
</dbReference>
<feature type="transmembrane region" description="Helical" evidence="8">
    <location>
        <begin position="419"/>
        <end position="439"/>
    </location>
</feature>
<feature type="transmembrane region" description="Helical" evidence="8">
    <location>
        <begin position="392"/>
        <end position="413"/>
    </location>
</feature>
<dbReference type="Gene3D" id="3.90.25.10">
    <property type="entry name" value="UDP-galactose 4-epimerase, domain 1"/>
    <property type="match status" value="2"/>
</dbReference>
<keyword evidence="7 8" id="KW-0472">Membrane</keyword>
<evidence type="ECO:0000256" key="6">
    <source>
        <dbReference type="ARBA" id="ARBA00023002"/>
    </source>
</evidence>
<dbReference type="Pfam" id="PF01490">
    <property type="entry name" value="Aa_trans"/>
    <property type="match status" value="1"/>
</dbReference>
<feature type="transmembrane region" description="Helical" evidence="8">
    <location>
        <begin position="207"/>
        <end position="229"/>
    </location>
</feature>
<dbReference type="InterPro" id="IPR013057">
    <property type="entry name" value="AA_transpt_TM"/>
</dbReference>
<dbReference type="PANTHER" id="PTHR42748">
    <property type="entry name" value="NITROGEN METABOLITE REPRESSION PROTEIN NMRA FAMILY MEMBER"/>
    <property type="match status" value="1"/>
</dbReference>